<feature type="transmembrane region" description="Helical" evidence="1">
    <location>
        <begin position="57"/>
        <end position="83"/>
    </location>
</feature>
<evidence type="ECO:0000256" key="1">
    <source>
        <dbReference type="SAM" id="Phobius"/>
    </source>
</evidence>
<dbReference type="EMBL" id="PGOL01000993">
    <property type="protein sequence ID" value="PKI61961.1"/>
    <property type="molecule type" value="Genomic_DNA"/>
</dbReference>
<organism evidence="2 3">
    <name type="scientific">Punica granatum</name>
    <name type="common">Pomegranate</name>
    <dbReference type="NCBI Taxonomy" id="22663"/>
    <lineage>
        <taxon>Eukaryota</taxon>
        <taxon>Viridiplantae</taxon>
        <taxon>Streptophyta</taxon>
        <taxon>Embryophyta</taxon>
        <taxon>Tracheophyta</taxon>
        <taxon>Spermatophyta</taxon>
        <taxon>Magnoliopsida</taxon>
        <taxon>eudicotyledons</taxon>
        <taxon>Gunneridae</taxon>
        <taxon>Pentapetalae</taxon>
        <taxon>rosids</taxon>
        <taxon>malvids</taxon>
        <taxon>Myrtales</taxon>
        <taxon>Lythraceae</taxon>
        <taxon>Punica</taxon>
    </lineage>
</organism>
<proteinExistence type="predicted"/>
<keyword evidence="1" id="KW-0472">Membrane</keyword>
<dbReference type="Proteomes" id="UP000233551">
    <property type="component" value="Unassembled WGS sequence"/>
</dbReference>
<name>A0A2I0K075_PUNGR</name>
<protein>
    <submittedName>
        <fullName evidence="2">Uncharacterized protein</fullName>
    </submittedName>
</protein>
<evidence type="ECO:0000313" key="2">
    <source>
        <dbReference type="EMBL" id="PKI61961.1"/>
    </source>
</evidence>
<sequence length="111" mass="12128">MTTTTTIAAITHFGTDDEDEDGDDWYGLAQCAPLRQAPHLSKAEAVFDGESVIVAGLLPLISVFGVGVCVVATSRSLLVLHLLPLRLDLRRRVESATYITSDRFDLIQPWS</sequence>
<evidence type="ECO:0000313" key="3">
    <source>
        <dbReference type="Proteomes" id="UP000233551"/>
    </source>
</evidence>
<keyword evidence="3" id="KW-1185">Reference proteome</keyword>
<reference evidence="2 3" key="1">
    <citation type="submission" date="2017-11" db="EMBL/GenBank/DDBJ databases">
        <title>De-novo sequencing of pomegranate (Punica granatum L.) genome.</title>
        <authorList>
            <person name="Akparov Z."/>
            <person name="Amiraslanov A."/>
            <person name="Hajiyeva S."/>
            <person name="Abbasov M."/>
            <person name="Kaur K."/>
            <person name="Hamwieh A."/>
            <person name="Solovyev V."/>
            <person name="Salamov A."/>
            <person name="Braich B."/>
            <person name="Kosarev P."/>
            <person name="Mahmoud A."/>
            <person name="Hajiyev E."/>
            <person name="Babayeva S."/>
            <person name="Izzatullayeva V."/>
            <person name="Mammadov A."/>
            <person name="Mammadov A."/>
            <person name="Sharifova S."/>
            <person name="Ojaghi J."/>
            <person name="Eynullazada K."/>
            <person name="Bayramov B."/>
            <person name="Abdulazimova A."/>
            <person name="Shahmuradov I."/>
        </authorList>
    </citation>
    <scope>NUCLEOTIDE SEQUENCE [LARGE SCALE GENOMIC DNA]</scope>
    <source>
        <strain evidence="3">cv. AG2017</strain>
        <tissue evidence="2">Leaf</tissue>
    </source>
</reference>
<dbReference type="AlphaFoldDB" id="A0A2I0K075"/>
<keyword evidence="1" id="KW-0812">Transmembrane</keyword>
<comment type="caution">
    <text evidence="2">The sequence shown here is derived from an EMBL/GenBank/DDBJ whole genome shotgun (WGS) entry which is preliminary data.</text>
</comment>
<keyword evidence="1" id="KW-1133">Transmembrane helix</keyword>
<accession>A0A2I0K075</accession>
<gene>
    <name evidence="2" type="ORF">CRG98_017687</name>
</gene>